<dbReference type="InterPro" id="IPR027417">
    <property type="entry name" value="P-loop_NTPase"/>
</dbReference>
<evidence type="ECO:0000256" key="1">
    <source>
        <dbReference type="ARBA" id="ARBA00005417"/>
    </source>
</evidence>
<dbReference type="GO" id="GO:0005524">
    <property type="term" value="F:ATP binding"/>
    <property type="evidence" value="ECO:0007669"/>
    <property type="project" value="UniProtKB-KW"/>
</dbReference>
<keyword evidence="4 6" id="KW-0067">ATP-binding</keyword>
<protein>
    <submittedName>
        <fullName evidence="6">Zinc/manganese transport system ATP-binding protein</fullName>
    </submittedName>
</protein>
<dbReference type="EMBL" id="RCDB01000004">
    <property type="protein sequence ID" value="RLK46771.1"/>
    <property type="molecule type" value="Genomic_DNA"/>
</dbReference>
<accession>A0A498C2Y9</accession>
<gene>
    <name evidence="6" type="ORF">C7474_2957</name>
</gene>
<feature type="domain" description="ABC transporter" evidence="5">
    <location>
        <begin position="11"/>
        <end position="212"/>
    </location>
</feature>
<evidence type="ECO:0000313" key="7">
    <source>
        <dbReference type="Proteomes" id="UP000273158"/>
    </source>
</evidence>
<dbReference type="Gene3D" id="3.40.50.300">
    <property type="entry name" value="P-loop containing nucleotide triphosphate hydrolases"/>
    <property type="match status" value="1"/>
</dbReference>
<evidence type="ECO:0000259" key="5">
    <source>
        <dbReference type="PROSITE" id="PS50893"/>
    </source>
</evidence>
<dbReference type="PANTHER" id="PTHR42734">
    <property type="entry name" value="METAL TRANSPORT SYSTEM ATP-BINDING PROTEIN TM_0124-RELATED"/>
    <property type="match status" value="1"/>
</dbReference>
<name>A0A498C2Y9_9MICO</name>
<dbReference type="Pfam" id="PF00005">
    <property type="entry name" value="ABC_tran"/>
    <property type="match status" value="1"/>
</dbReference>
<evidence type="ECO:0000313" key="6">
    <source>
        <dbReference type="EMBL" id="RLK46771.1"/>
    </source>
</evidence>
<keyword evidence="2" id="KW-0813">Transport</keyword>
<dbReference type="InterPro" id="IPR003593">
    <property type="entry name" value="AAA+_ATPase"/>
</dbReference>
<dbReference type="PROSITE" id="PS00211">
    <property type="entry name" value="ABC_TRANSPORTER_1"/>
    <property type="match status" value="1"/>
</dbReference>
<dbReference type="InterPro" id="IPR017871">
    <property type="entry name" value="ABC_transporter-like_CS"/>
</dbReference>
<evidence type="ECO:0000256" key="4">
    <source>
        <dbReference type="ARBA" id="ARBA00022840"/>
    </source>
</evidence>
<dbReference type="Proteomes" id="UP000273158">
    <property type="component" value="Unassembled WGS sequence"/>
</dbReference>
<evidence type="ECO:0000256" key="2">
    <source>
        <dbReference type="ARBA" id="ARBA00022448"/>
    </source>
</evidence>
<comment type="similarity">
    <text evidence="1">Belongs to the ABC transporter superfamily.</text>
</comment>
<comment type="caution">
    <text evidence="6">The sequence shown here is derived from an EMBL/GenBank/DDBJ whole genome shotgun (WGS) entry which is preliminary data.</text>
</comment>
<dbReference type="AlphaFoldDB" id="A0A498C2Y9"/>
<dbReference type="SMART" id="SM00382">
    <property type="entry name" value="AAA"/>
    <property type="match status" value="1"/>
</dbReference>
<dbReference type="PROSITE" id="PS50893">
    <property type="entry name" value="ABC_TRANSPORTER_2"/>
    <property type="match status" value="1"/>
</dbReference>
<evidence type="ECO:0000256" key="3">
    <source>
        <dbReference type="ARBA" id="ARBA00022741"/>
    </source>
</evidence>
<dbReference type="InterPro" id="IPR003439">
    <property type="entry name" value="ABC_transporter-like_ATP-bd"/>
</dbReference>
<dbReference type="SUPFAM" id="SSF52540">
    <property type="entry name" value="P-loop containing nucleoside triphosphate hydrolases"/>
    <property type="match status" value="1"/>
</dbReference>
<keyword evidence="7" id="KW-1185">Reference proteome</keyword>
<proteinExistence type="inferred from homology"/>
<reference evidence="6 7" key="1">
    <citation type="journal article" date="2015" name="Stand. Genomic Sci.">
        <title>Genomic Encyclopedia of Bacterial and Archaeal Type Strains, Phase III: the genomes of soil and plant-associated and newly described type strains.</title>
        <authorList>
            <person name="Whitman W.B."/>
            <person name="Woyke T."/>
            <person name="Klenk H.P."/>
            <person name="Zhou Y."/>
            <person name="Lilburn T.G."/>
            <person name="Beck B.J."/>
            <person name="De Vos P."/>
            <person name="Vandamme P."/>
            <person name="Eisen J.A."/>
            <person name="Garrity G."/>
            <person name="Hugenholtz P."/>
            <person name="Kyrpides N.C."/>
        </authorList>
    </citation>
    <scope>NUCLEOTIDE SEQUENCE [LARGE SCALE GENOMIC DNA]</scope>
    <source>
        <strain evidence="6 7">S2T63</strain>
    </source>
</reference>
<dbReference type="GO" id="GO:0016887">
    <property type="term" value="F:ATP hydrolysis activity"/>
    <property type="evidence" value="ECO:0007669"/>
    <property type="project" value="InterPro"/>
</dbReference>
<sequence>MARVPSSSFALRTRDLCFAYGAVDVLHDVSVTLRFGEVAAIAGPNGSGKSTLVELMAGVRRPRRGAVERHGDLALVVQRPVAPAELPVTAADVVAMGTWKKGVRMSRLAAREAVAEALERVGMTAFALRPLTDLSGGQRQRVLVAQGIVRRPDILLLDEPAAGLDSESVARTQRILAEEAARGAAVACVSHDDAAIAAADRVIRLAHGILAA</sequence>
<organism evidence="6 7">
    <name type="scientific">Microbacterium telephonicum</name>
    <dbReference type="NCBI Taxonomy" id="1714841"/>
    <lineage>
        <taxon>Bacteria</taxon>
        <taxon>Bacillati</taxon>
        <taxon>Actinomycetota</taxon>
        <taxon>Actinomycetes</taxon>
        <taxon>Micrococcales</taxon>
        <taxon>Microbacteriaceae</taxon>
        <taxon>Microbacterium</taxon>
    </lineage>
</organism>
<dbReference type="InterPro" id="IPR050153">
    <property type="entry name" value="Metal_Ion_Import_ABC"/>
</dbReference>
<keyword evidence="3" id="KW-0547">Nucleotide-binding</keyword>
<dbReference type="PANTHER" id="PTHR42734:SF5">
    <property type="entry name" value="IRON TRANSPORT SYSTEM ATP-BINDING PROTEIN HI_0361-RELATED"/>
    <property type="match status" value="1"/>
</dbReference>